<dbReference type="Proteomes" id="UP000824128">
    <property type="component" value="Unassembled WGS sequence"/>
</dbReference>
<dbReference type="InterPro" id="IPR036291">
    <property type="entry name" value="NAD(P)-bd_dom_sf"/>
</dbReference>
<dbReference type="CDD" id="cd05233">
    <property type="entry name" value="SDR_c"/>
    <property type="match status" value="1"/>
</dbReference>
<name>A0A9D1N4Q2_9FIRM</name>
<dbReference type="GO" id="GO:0008206">
    <property type="term" value="P:bile acid metabolic process"/>
    <property type="evidence" value="ECO:0007669"/>
    <property type="project" value="UniProtKB-ARBA"/>
</dbReference>
<dbReference type="PRINTS" id="PR00081">
    <property type="entry name" value="GDHRDH"/>
</dbReference>
<dbReference type="InterPro" id="IPR057326">
    <property type="entry name" value="KR_dom"/>
</dbReference>
<dbReference type="AlphaFoldDB" id="A0A9D1N4Q2"/>
<dbReference type="PROSITE" id="PS00061">
    <property type="entry name" value="ADH_SHORT"/>
    <property type="match status" value="1"/>
</dbReference>
<evidence type="ECO:0000256" key="1">
    <source>
        <dbReference type="ARBA" id="ARBA00006484"/>
    </source>
</evidence>
<dbReference type="GO" id="GO:0030497">
    <property type="term" value="P:fatty acid elongation"/>
    <property type="evidence" value="ECO:0007669"/>
    <property type="project" value="TreeGrafter"/>
</dbReference>
<evidence type="ECO:0000259" key="3">
    <source>
        <dbReference type="SMART" id="SM00822"/>
    </source>
</evidence>
<comment type="caution">
    <text evidence="4">The sequence shown here is derived from an EMBL/GenBank/DDBJ whole genome shotgun (WGS) entry which is preliminary data.</text>
</comment>
<gene>
    <name evidence="4" type="primary">fabG</name>
    <name evidence="4" type="ORF">IAD24_07785</name>
</gene>
<dbReference type="FunFam" id="3.40.50.720:FF:000084">
    <property type="entry name" value="Short-chain dehydrogenase reductase"/>
    <property type="match status" value="1"/>
</dbReference>
<feature type="domain" description="Ketoreductase" evidence="3">
    <location>
        <begin position="3"/>
        <end position="184"/>
    </location>
</feature>
<organism evidence="4 5">
    <name type="scientific">Candidatus Aphodomorpha intestinavium</name>
    <dbReference type="NCBI Taxonomy" id="2840672"/>
    <lineage>
        <taxon>Bacteria</taxon>
        <taxon>Bacillati</taxon>
        <taxon>Bacillota</taxon>
        <taxon>Clostridia</taxon>
        <taxon>Eubacteriales</taxon>
        <taxon>Candidatus Aphodomorpha</taxon>
    </lineage>
</organism>
<reference evidence="4" key="2">
    <citation type="journal article" date="2021" name="PeerJ">
        <title>Extensive microbial diversity within the chicken gut microbiome revealed by metagenomics and culture.</title>
        <authorList>
            <person name="Gilroy R."/>
            <person name="Ravi A."/>
            <person name="Getino M."/>
            <person name="Pursley I."/>
            <person name="Horton D.L."/>
            <person name="Alikhan N.F."/>
            <person name="Baker D."/>
            <person name="Gharbi K."/>
            <person name="Hall N."/>
            <person name="Watson M."/>
            <person name="Adriaenssens E.M."/>
            <person name="Foster-Nyarko E."/>
            <person name="Jarju S."/>
            <person name="Secka A."/>
            <person name="Antonio M."/>
            <person name="Oren A."/>
            <person name="Chaudhuri R.R."/>
            <person name="La Ragione R."/>
            <person name="Hildebrand F."/>
            <person name="Pallen M.J."/>
        </authorList>
    </citation>
    <scope>NUCLEOTIDE SEQUENCE</scope>
    <source>
        <strain evidence="4">ChiGjej2B2-16831</strain>
    </source>
</reference>
<dbReference type="EMBL" id="DVNZ01000249">
    <property type="protein sequence ID" value="HIU95040.1"/>
    <property type="molecule type" value="Genomic_DNA"/>
</dbReference>
<dbReference type="Pfam" id="PF13561">
    <property type="entry name" value="adh_short_C2"/>
    <property type="match status" value="1"/>
</dbReference>
<dbReference type="Gene3D" id="3.40.50.720">
    <property type="entry name" value="NAD(P)-binding Rossmann-like Domain"/>
    <property type="match status" value="1"/>
</dbReference>
<evidence type="ECO:0000256" key="2">
    <source>
        <dbReference type="ARBA" id="ARBA00023002"/>
    </source>
</evidence>
<dbReference type="PANTHER" id="PTHR42760">
    <property type="entry name" value="SHORT-CHAIN DEHYDROGENASES/REDUCTASES FAMILY MEMBER"/>
    <property type="match status" value="1"/>
</dbReference>
<dbReference type="PANTHER" id="PTHR42760:SF40">
    <property type="entry name" value="3-OXOACYL-[ACYL-CARRIER-PROTEIN] REDUCTASE, CHLOROPLASTIC"/>
    <property type="match status" value="1"/>
</dbReference>
<dbReference type="InterPro" id="IPR020904">
    <property type="entry name" value="Sc_DH/Rdtase_CS"/>
</dbReference>
<evidence type="ECO:0000313" key="5">
    <source>
        <dbReference type="Proteomes" id="UP000824128"/>
    </source>
</evidence>
<sequence length="245" mass="25745">MKHTILVTGSSRGIGRAAAERFAREGHRVALHCHERRAEADALCASLAAGGCSVMAVQGDVADEADVDRLFAQVRERFGPVDVLVNNAGIAPPEQLLTDCTAALWDRVFAVNVRGAFLCCRAALPDMIRKKRGSIVNVSSVWGVVGGSCETPYSASKAALIGLTRALAKEVGPSGVRVNCVAPGYIETEMNAALTDAEREAIRQDTPLQLLGTPEDAAAAIAFLALDEGRFLTGQVLGCDGGWNG</sequence>
<dbReference type="NCBIfam" id="NF047420">
    <property type="entry name" value="EF_P_mod_YmfI"/>
    <property type="match status" value="1"/>
</dbReference>
<proteinExistence type="inferred from homology"/>
<dbReference type="NCBIfam" id="NF005559">
    <property type="entry name" value="PRK07231.1"/>
    <property type="match status" value="1"/>
</dbReference>
<evidence type="ECO:0000313" key="4">
    <source>
        <dbReference type="EMBL" id="HIU95040.1"/>
    </source>
</evidence>
<reference evidence="4" key="1">
    <citation type="submission" date="2020-10" db="EMBL/GenBank/DDBJ databases">
        <authorList>
            <person name="Gilroy R."/>
        </authorList>
    </citation>
    <scope>NUCLEOTIDE SEQUENCE</scope>
    <source>
        <strain evidence="4">ChiGjej2B2-16831</strain>
    </source>
</reference>
<accession>A0A9D1N4Q2</accession>
<keyword evidence="2" id="KW-0560">Oxidoreductase</keyword>
<dbReference type="NCBIfam" id="NF009466">
    <property type="entry name" value="PRK12826.1-2"/>
    <property type="match status" value="1"/>
</dbReference>
<dbReference type="SUPFAM" id="SSF51735">
    <property type="entry name" value="NAD(P)-binding Rossmann-fold domains"/>
    <property type="match status" value="1"/>
</dbReference>
<dbReference type="GO" id="GO:0016616">
    <property type="term" value="F:oxidoreductase activity, acting on the CH-OH group of donors, NAD or NADP as acceptor"/>
    <property type="evidence" value="ECO:0007669"/>
    <property type="project" value="UniProtKB-ARBA"/>
</dbReference>
<dbReference type="SMART" id="SM00822">
    <property type="entry name" value="PKS_KR"/>
    <property type="match status" value="1"/>
</dbReference>
<protein>
    <submittedName>
        <fullName evidence="4">3-oxoacyl-ACP reductase FabG</fullName>
    </submittedName>
</protein>
<dbReference type="InterPro" id="IPR002347">
    <property type="entry name" value="SDR_fam"/>
</dbReference>
<comment type="similarity">
    <text evidence="1">Belongs to the short-chain dehydrogenases/reductases (SDR) family.</text>
</comment>
<dbReference type="PRINTS" id="PR00080">
    <property type="entry name" value="SDRFAMILY"/>
</dbReference>